<feature type="region of interest" description="Disordered" evidence="2">
    <location>
        <begin position="104"/>
        <end position="158"/>
    </location>
</feature>
<name>A0ABQ1I147_9ALTE</name>
<feature type="compositionally biased region" description="Basic residues" evidence="2">
    <location>
        <begin position="141"/>
        <end position="158"/>
    </location>
</feature>
<dbReference type="SUPFAM" id="SSF53146">
    <property type="entry name" value="Nitrogenase accessory factor-like"/>
    <property type="match status" value="1"/>
</dbReference>
<evidence type="ECO:0000256" key="2">
    <source>
        <dbReference type="SAM" id="MobiDB-lite"/>
    </source>
</evidence>
<sequence>MIYAIPSKQGHLCQHFTKAEQFSLIDHNNSLLASVDNPAAQADASCHDKSAIVQYLQSMKVEAVIVKNIGERLLGKLLDAGLKVFQVNQIRPLALLINSPMQQLSEPSQGRPSIQHAKKAECGQQHQNCDHQGSGGANQRGCHKGKQHGQHSGKRCCH</sequence>
<organism evidence="4 5">
    <name type="scientific">Agarivorans gilvus</name>
    <dbReference type="NCBI Taxonomy" id="680279"/>
    <lineage>
        <taxon>Bacteria</taxon>
        <taxon>Pseudomonadati</taxon>
        <taxon>Pseudomonadota</taxon>
        <taxon>Gammaproteobacteria</taxon>
        <taxon>Alteromonadales</taxon>
        <taxon>Alteromonadaceae</taxon>
        <taxon>Agarivorans</taxon>
    </lineage>
</organism>
<dbReference type="RefSeq" id="WP_055732592.1">
    <property type="nucleotide sequence ID" value="NZ_BMDY01000010.1"/>
</dbReference>
<accession>A0ABQ1I147</accession>
<dbReference type="InterPro" id="IPR036105">
    <property type="entry name" value="DiNase_FeMo-co_biosyn_sf"/>
</dbReference>
<evidence type="ECO:0000313" key="4">
    <source>
        <dbReference type="EMBL" id="GGB06047.1"/>
    </source>
</evidence>
<dbReference type="EMBL" id="BMDY01000010">
    <property type="protein sequence ID" value="GGB06047.1"/>
    <property type="molecule type" value="Genomic_DNA"/>
</dbReference>
<comment type="caution">
    <text evidence="4">The sequence shown here is derived from an EMBL/GenBank/DDBJ whole genome shotgun (WGS) entry which is preliminary data.</text>
</comment>
<dbReference type="CDD" id="cd00851">
    <property type="entry name" value="MTH1175"/>
    <property type="match status" value="1"/>
</dbReference>
<proteinExistence type="predicted"/>
<keyword evidence="1" id="KW-0535">Nitrogen fixation</keyword>
<dbReference type="Gene3D" id="3.30.420.130">
    <property type="entry name" value="Dinitrogenase iron-molybdenum cofactor biosynthesis domain"/>
    <property type="match status" value="1"/>
</dbReference>
<dbReference type="InterPro" id="IPR033913">
    <property type="entry name" value="MTH1175_dom"/>
</dbReference>
<protein>
    <recommendedName>
        <fullName evidence="3">Dinitrogenase iron-molybdenum cofactor biosynthesis domain-containing protein</fullName>
    </recommendedName>
</protein>
<dbReference type="InterPro" id="IPR003731">
    <property type="entry name" value="Di-Nase_FeMo-co_biosynth"/>
</dbReference>
<dbReference type="Pfam" id="PF02579">
    <property type="entry name" value="Nitro_FeMo-Co"/>
    <property type="match status" value="1"/>
</dbReference>
<feature type="domain" description="Dinitrogenase iron-molybdenum cofactor biosynthesis" evidence="3">
    <location>
        <begin position="10"/>
        <end position="87"/>
    </location>
</feature>
<dbReference type="Proteomes" id="UP000651977">
    <property type="component" value="Unassembled WGS sequence"/>
</dbReference>
<evidence type="ECO:0000259" key="3">
    <source>
        <dbReference type="Pfam" id="PF02579"/>
    </source>
</evidence>
<gene>
    <name evidence="4" type="ORF">GCM10007414_19200</name>
</gene>
<evidence type="ECO:0000313" key="5">
    <source>
        <dbReference type="Proteomes" id="UP000651977"/>
    </source>
</evidence>
<evidence type="ECO:0000256" key="1">
    <source>
        <dbReference type="ARBA" id="ARBA00023231"/>
    </source>
</evidence>
<reference evidence="5" key="1">
    <citation type="journal article" date="2019" name="Int. J. Syst. Evol. Microbiol.">
        <title>The Global Catalogue of Microorganisms (GCM) 10K type strain sequencing project: providing services to taxonomists for standard genome sequencing and annotation.</title>
        <authorList>
            <consortium name="The Broad Institute Genomics Platform"/>
            <consortium name="The Broad Institute Genome Sequencing Center for Infectious Disease"/>
            <person name="Wu L."/>
            <person name="Ma J."/>
        </authorList>
    </citation>
    <scope>NUCLEOTIDE SEQUENCE [LARGE SCALE GENOMIC DNA]</scope>
    <source>
        <strain evidence="5">CGMCC 1.10131</strain>
    </source>
</reference>
<keyword evidence="5" id="KW-1185">Reference proteome</keyword>